<accession>A0A8J3GRF8</accession>
<dbReference type="PIRSF" id="PIRSF019169">
    <property type="entry name" value="PilM"/>
    <property type="match status" value="1"/>
</dbReference>
<keyword evidence="1" id="KW-0132">Cell division</keyword>
<dbReference type="InterPro" id="IPR050696">
    <property type="entry name" value="FtsA/MreB"/>
</dbReference>
<dbReference type="Gene3D" id="3.30.420.40">
    <property type="match status" value="2"/>
</dbReference>
<comment type="caution">
    <text evidence="1">The sequence shown here is derived from an EMBL/GenBank/DDBJ whole genome shotgun (WGS) entry which is preliminary data.</text>
</comment>
<gene>
    <name evidence="1" type="primary">ftsA</name>
    <name evidence="1" type="ORF">GCM10011600_22450</name>
</gene>
<reference evidence="1" key="2">
    <citation type="submission" date="2020-09" db="EMBL/GenBank/DDBJ databases">
        <authorList>
            <person name="Sun Q."/>
            <person name="Zhou Y."/>
        </authorList>
    </citation>
    <scope>NUCLEOTIDE SEQUENCE</scope>
    <source>
        <strain evidence="1">CGMCC 1.16548</strain>
    </source>
</reference>
<dbReference type="InterPro" id="IPR005883">
    <property type="entry name" value="PilM"/>
</dbReference>
<dbReference type="AlphaFoldDB" id="A0A8J3GRF8"/>
<dbReference type="InterPro" id="IPR043129">
    <property type="entry name" value="ATPase_NBD"/>
</dbReference>
<dbReference type="PANTHER" id="PTHR32432">
    <property type="entry name" value="CELL DIVISION PROTEIN FTSA-RELATED"/>
    <property type="match status" value="1"/>
</dbReference>
<dbReference type="Proteomes" id="UP000617531">
    <property type="component" value="Unassembled WGS sequence"/>
</dbReference>
<dbReference type="GO" id="GO:0051301">
    <property type="term" value="P:cell division"/>
    <property type="evidence" value="ECO:0007669"/>
    <property type="project" value="UniProtKB-KW"/>
</dbReference>
<reference evidence="1" key="1">
    <citation type="journal article" date="2014" name="Int. J. Syst. Evol. Microbiol.">
        <title>Complete genome sequence of Corynebacterium casei LMG S-19264T (=DSM 44701T), isolated from a smear-ripened cheese.</title>
        <authorList>
            <consortium name="US DOE Joint Genome Institute (JGI-PGF)"/>
            <person name="Walter F."/>
            <person name="Albersmeier A."/>
            <person name="Kalinowski J."/>
            <person name="Ruckert C."/>
        </authorList>
    </citation>
    <scope>NUCLEOTIDE SEQUENCE</scope>
    <source>
        <strain evidence="1">CGMCC 1.16548</strain>
    </source>
</reference>
<name>A0A8J3GRF8_9MICO</name>
<dbReference type="PANTHER" id="PTHR32432:SF3">
    <property type="entry name" value="ETHANOLAMINE UTILIZATION PROTEIN EUTJ"/>
    <property type="match status" value="1"/>
</dbReference>
<dbReference type="Gene3D" id="3.30.1490.300">
    <property type="match status" value="1"/>
</dbReference>
<keyword evidence="1" id="KW-0131">Cell cycle</keyword>
<keyword evidence="2" id="KW-1185">Reference proteome</keyword>
<organism evidence="1 2">
    <name type="scientific">Pseudolysinimonas yzui</name>
    <dbReference type="NCBI Taxonomy" id="2708254"/>
    <lineage>
        <taxon>Bacteria</taxon>
        <taxon>Bacillati</taxon>
        <taxon>Actinomycetota</taxon>
        <taxon>Actinomycetes</taxon>
        <taxon>Micrococcales</taxon>
        <taxon>Microbacteriaceae</taxon>
        <taxon>Pseudolysinimonas</taxon>
    </lineage>
</organism>
<proteinExistence type="predicted"/>
<dbReference type="CDD" id="cd24049">
    <property type="entry name" value="ASKHA_NBD_PilM"/>
    <property type="match status" value="1"/>
</dbReference>
<sequence length="322" mass="34244">MITRLHQVPLPENAARRGEVVELSTVTSALKRLWSAGGFKAKNVVLGMGGSRVFARDFTVPRQPLNLIRESLPFQVQDLLPVPVSDVLLDFYPIQEEEGEQGPVVKGLLVAGVKEAITANVTAAMSAGLRPLHVDLIPFALSRAIAPIRAGRGPEVIVAIGANTTNVVVVDHGVPQFVRIIPNGGEDITRAIASRLQWAPEQAENAKRAVGMGGPMLRAEDRPVLEIIYEVTGELLGSIRSTLSYYTGTTPLQPVQRILLTGGGAQLSGLANALGELTGLPVTVAEPLSNIALPRTKADQRLSREQLDGFTTAFGLALGSHA</sequence>
<dbReference type="EMBL" id="BNAI01000004">
    <property type="protein sequence ID" value="GHF20921.1"/>
    <property type="molecule type" value="Genomic_DNA"/>
</dbReference>
<evidence type="ECO:0000313" key="1">
    <source>
        <dbReference type="EMBL" id="GHF20921.1"/>
    </source>
</evidence>
<dbReference type="Pfam" id="PF11104">
    <property type="entry name" value="PilM_2"/>
    <property type="match status" value="1"/>
</dbReference>
<dbReference type="SUPFAM" id="SSF53067">
    <property type="entry name" value="Actin-like ATPase domain"/>
    <property type="match status" value="2"/>
</dbReference>
<dbReference type="NCBIfam" id="TIGR01175">
    <property type="entry name" value="pilM"/>
    <property type="match status" value="1"/>
</dbReference>
<protein>
    <submittedName>
        <fullName evidence="1">Cell division protein FtsA</fullName>
    </submittedName>
</protein>
<evidence type="ECO:0000313" key="2">
    <source>
        <dbReference type="Proteomes" id="UP000617531"/>
    </source>
</evidence>